<dbReference type="KEGG" id="csto:CGC58_10220"/>
<dbReference type="AlphaFoldDB" id="A0A250FYI4"/>
<proteinExistence type="predicted"/>
<dbReference type="OrthoDB" id="9759607at2"/>
<sequence>MFLTKNNMMTARPTPVNREVTWDKTKTIISETDSFGTITNVNDVFSEVSGYTPSELIGQPHNIIRHPDMPKVVFKMLWDNLKKGNNFVGIIKNMTKFGEYYWVVTDFEIRKDIMGNITHYIGRRKAVPQSAIDNHIAPFYETLLRLEKIGGIELSSRFFKNYLAKQGKDYMDFVIGIMSETQKESSFVEASSSMTMTSNTTTIISDDIYHVDDQMNLKRKSFFEKLFS</sequence>
<protein>
    <submittedName>
        <fullName evidence="2">Chemotaxis protein</fullName>
    </submittedName>
</protein>
<evidence type="ECO:0000313" key="3">
    <source>
        <dbReference type="Proteomes" id="UP000217348"/>
    </source>
</evidence>
<dbReference type="SUPFAM" id="SSF55785">
    <property type="entry name" value="PYP-like sensor domain (PAS domain)"/>
    <property type="match status" value="1"/>
</dbReference>
<dbReference type="Gene3D" id="3.30.450.20">
    <property type="entry name" value="PAS domain"/>
    <property type="match status" value="1"/>
</dbReference>
<dbReference type="InterPro" id="IPR013655">
    <property type="entry name" value="PAS_fold_3"/>
</dbReference>
<evidence type="ECO:0000259" key="1">
    <source>
        <dbReference type="PROSITE" id="PS50112"/>
    </source>
</evidence>
<evidence type="ECO:0000313" key="2">
    <source>
        <dbReference type="EMBL" id="ATA90061.1"/>
    </source>
</evidence>
<reference evidence="3" key="1">
    <citation type="submission" date="2017-06" db="EMBL/GenBank/DDBJ databases">
        <title>Capnocytophaga spp. assemblies.</title>
        <authorList>
            <person name="Gulvik C.A."/>
        </authorList>
    </citation>
    <scope>NUCLEOTIDE SEQUENCE [LARGE SCALE GENOMIC DNA]</scope>
    <source>
        <strain evidence="3">H2177</strain>
    </source>
</reference>
<name>A0A250FYI4_9FLAO</name>
<dbReference type="InterPro" id="IPR000014">
    <property type="entry name" value="PAS"/>
</dbReference>
<organism evidence="2 3">
    <name type="scientific">Capnocytophaga stomatis</name>
    <dbReference type="NCBI Taxonomy" id="1848904"/>
    <lineage>
        <taxon>Bacteria</taxon>
        <taxon>Pseudomonadati</taxon>
        <taxon>Bacteroidota</taxon>
        <taxon>Flavobacteriia</taxon>
        <taxon>Flavobacteriales</taxon>
        <taxon>Flavobacteriaceae</taxon>
        <taxon>Capnocytophaga</taxon>
    </lineage>
</organism>
<feature type="domain" description="PAS" evidence="1">
    <location>
        <begin position="33"/>
        <end position="84"/>
    </location>
</feature>
<accession>A0A250FYI4</accession>
<dbReference type="PROSITE" id="PS50112">
    <property type="entry name" value="PAS"/>
    <property type="match status" value="1"/>
</dbReference>
<dbReference type="NCBIfam" id="TIGR00229">
    <property type="entry name" value="sensory_box"/>
    <property type="match status" value="1"/>
</dbReference>
<dbReference type="Proteomes" id="UP000217348">
    <property type="component" value="Chromosome"/>
</dbReference>
<dbReference type="EMBL" id="CP022387">
    <property type="protein sequence ID" value="ATA90061.1"/>
    <property type="molecule type" value="Genomic_DNA"/>
</dbReference>
<dbReference type="InterPro" id="IPR035965">
    <property type="entry name" value="PAS-like_dom_sf"/>
</dbReference>
<dbReference type="CDD" id="cd00130">
    <property type="entry name" value="PAS"/>
    <property type="match status" value="1"/>
</dbReference>
<dbReference type="Pfam" id="PF08447">
    <property type="entry name" value="PAS_3"/>
    <property type="match status" value="1"/>
</dbReference>
<gene>
    <name evidence="2" type="ORF">CGC58_10220</name>
</gene>